<evidence type="ECO:0000313" key="2">
    <source>
        <dbReference type="EMBL" id="QDP95586.1"/>
    </source>
</evidence>
<protein>
    <submittedName>
        <fullName evidence="2">Uncharacterized protein</fullName>
    </submittedName>
</protein>
<feature type="transmembrane region" description="Helical" evidence="1">
    <location>
        <begin position="30"/>
        <end position="56"/>
    </location>
</feature>
<accession>A0A516PWN0</accession>
<dbReference type="EMBL" id="CP041692">
    <property type="protein sequence ID" value="QDP95586.1"/>
    <property type="molecule type" value="Genomic_DNA"/>
</dbReference>
<proteinExistence type="predicted"/>
<reference evidence="2 3" key="1">
    <citation type="submission" date="2019-07" db="EMBL/GenBank/DDBJ databases">
        <title>Microlunatus dokdonensis sp. nov. isolated from the rhizospheric soil of the wild plant Elymus tsukushiensis.</title>
        <authorList>
            <person name="Ghim S.-Y."/>
            <person name="Hwang Y.-J."/>
            <person name="Son J.-S."/>
            <person name="Shin J.-H."/>
        </authorList>
    </citation>
    <scope>NUCLEOTIDE SEQUENCE [LARGE SCALE GENOMIC DNA]</scope>
    <source>
        <strain evidence="2 3">KUDC0627</strain>
    </source>
</reference>
<keyword evidence="1" id="KW-0812">Transmembrane</keyword>
<dbReference type="RefSeq" id="WP_143985554.1">
    <property type="nucleotide sequence ID" value="NZ_CP041692.1"/>
</dbReference>
<evidence type="ECO:0000256" key="1">
    <source>
        <dbReference type="SAM" id="Phobius"/>
    </source>
</evidence>
<name>A0A516PWN0_9ACTN</name>
<keyword evidence="3" id="KW-1185">Reference proteome</keyword>
<dbReference type="AlphaFoldDB" id="A0A516PWN0"/>
<dbReference type="Proteomes" id="UP000319263">
    <property type="component" value="Chromosome"/>
</dbReference>
<sequence>MTTQELPAVPAANRSTRTRMLIGAGTALKLGFFFALGATLFSLLLTVVAAIIALIFGLSLSSDLRHVFNF</sequence>
<keyword evidence="1" id="KW-1133">Transmembrane helix</keyword>
<keyword evidence="1" id="KW-0472">Membrane</keyword>
<evidence type="ECO:0000313" key="3">
    <source>
        <dbReference type="Proteomes" id="UP000319263"/>
    </source>
</evidence>
<dbReference type="KEGG" id="mik:FOE78_06395"/>
<gene>
    <name evidence="2" type="ORF">FOE78_06395</name>
</gene>
<organism evidence="2 3">
    <name type="scientific">Microlunatus elymi</name>
    <dbReference type="NCBI Taxonomy" id="2596828"/>
    <lineage>
        <taxon>Bacteria</taxon>
        <taxon>Bacillati</taxon>
        <taxon>Actinomycetota</taxon>
        <taxon>Actinomycetes</taxon>
        <taxon>Propionibacteriales</taxon>
        <taxon>Propionibacteriaceae</taxon>
        <taxon>Microlunatus</taxon>
    </lineage>
</organism>